<feature type="compositionally biased region" description="Basic and acidic residues" evidence="1">
    <location>
        <begin position="56"/>
        <end position="66"/>
    </location>
</feature>
<feature type="transmembrane region" description="Helical" evidence="2">
    <location>
        <begin position="20"/>
        <end position="38"/>
    </location>
</feature>
<gene>
    <name evidence="3" type="ORF">GGR13_001164</name>
</gene>
<keyword evidence="2" id="KW-0472">Membrane</keyword>
<feature type="region of interest" description="Disordered" evidence="1">
    <location>
        <begin position="56"/>
        <end position="79"/>
    </location>
</feature>
<organism evidence="3 4">
    <name type="scientific">Brevundimonas variabilis</name>
    <dbReference type="NCBI Taxonomy" id="74312"/>
    <lineage>
        <taxon>Bacteria</taxon>
        <taxon>Pseudomonadati</taxon>
        <taxon>Pseudomonadota</taxon>
        <taxon>Alphaproteobacteria</taxon>
        <taxon>Caulobacterales</taxon>
        <taxon>Caulobacteraceae</taxon>
        <taxon>Brevundimonas</taxon>
    </lineage>
</organism>
<keyword evidence="2" id="KW-0812">Transmembrane</keyword>
<evidence type="ECO:0000256" key="1">
    <source>
        <dbReference type="SAM" id="MobiDB-lite"/>
    </source>
</evidence>
<keyword evidence="4" id="KW-1185">Reference proteome</keyword>
<dbReference type="Proteomes" id="UP000545037">
    <property type="component" value="Unassembled WGS sequence"/>
</dbReference>
<accession>A0A7W9CH70</accession>
<proteinExistence type="predicted"/>
<dbReference type="RefSeq" id="WP_183212561.1">
    <property type="nucleotide sequence ID" value="NZ_JACHOR010000002.1"/>
</dbReference>
<evidence type="ECO:0000313" key="4">
    <source>
        <dbReference type="Proteomes" id="UP000545037"/>
    </source>
</evidence>
<dbReference type="AlphaFoldDB" id="A0A7W9CH70"/>
<name>A0A7W9CH70_9CAUL</name>
<protein>
    <submittedName>
        <fullName evidence="3">Uncharacterized protein</fullName>
    </submittedName>
</protein>
<reference evidence="3 4" key="1">
    <citation type="submission" date="2020-08" db="EMBL/GenBank/DDBJ databases">
        <title>Genomic Encyclopedia of Type Strains, Phase IV (KMG-IV): sequencing the most valuable type-strain genomes for metagenomic binning, comparative biology and taxonomic classification.</title>
        <authorList>
            <person name="Goeker M."/>
        </authorList>
    </citation>
    <scope>NUCLEOTIDE SEQUENCE [LARGE SCALE GENOMIC DNA]</scope>
    <source>
        <strain evidence="3 4">DSM 4737</strain>
    </source>
</reference>
<keyword evidence="2" id="KW-1133">Transmembrane helix</keyword>
<dbReference type="EMBL" id="JACHOR010000002">
    <property type="protein sequence ID" value="MBB5745580.1"/>
    <property type="molecule type" value="Genomic_DNA"/>
</dbReference>
<evidence type="ECO:0000313" key="3">
    <source>
        <dbReference type="EMBL" id="MBB5745580.1"/>
    </source>
</evidence>
<sequence length="79" mass="8452">MAIHTEAAMTLFGTTLDGQQIAGLVGLLAVLAFWLFAYRGERSAIQNFRAWEAARKSRKDAEDGVKPEGTSGPGTGPWG</sequence>
<evidence type="ECO:0000256" key="2">
    <source>
        <dbReference type="SAM" id="Phobius"/>
    </source>
</evidence>
<comment type="caution">
    <text evidence="3">The sequence shown here is derived from an EMBL/GenBank/DDBJ whole genome shotgun (WGS) entry which is preliminary data.</text>
</comment>